<dbReference type="PANTHER" id="PTHR28348">
    <property type="entry name" value="UPF0193 PROTEIN EVG1"/>
    <property type="match status" value="1"/>
</dbReference>
<evidence type="ECO:0000313" key="2">
    <source>
        <dbReference type="Proteomes" id="UP001515480"/>
    </source>
</evidence>
<protein>
    <submittedName>
        <fullName evidence="1">Uncharacterized protein</fullName>
    </submittedName>
</protein>
<sequence>MASAKTQALLDKMMKQSNIPASEQRKLRAIANGANPPPVRRVAREGVTMMHTLPYEDPLRGVAINPRIVGGQQRKSHADIVDATRGYERERFRGGPRVVDRDVQKTALQDKMTYGRHAPVRTEGAGSSTKSKPAVVKAESEAASLHSKVSAEIEERQQFLQQMSALGKGEEHERVIKMQIDERMGELRALERIMRED</sequence>
<reference evidence="1 2" key="1">
    <citation type="journal article" date="2024" name="Science">
        <title>Giant polyketide synthase enzymes in the biosynthesis of giant marine polyether toxins.</title>
        <authorList>
            <person name="Fallon T.R."/>
            <person name="Shende V.V."/>
            <person name="Wierzbicki I.H."/>
            <person name="Pendleton A.L."/>
            <person name="Watervoot N.F."/>
            <person name="Auber R.P."/>
            <person name="Gonzalez D.J."/>
            <person name="Wisecaver J.H."/>
            <person name="Moore B.S."/>
        </authorList>
    </citation>
    <scope>NUCLEOTIDE SEQUENCE [LARGE SCALE GENOMIC DNA]</scope>
    <source>
        <strain evidence="1 2">12B1</strain>
    </source>
</reference>
<organism evidence="1 2">
    <name type="scientific">Prymnesium parvum</name>
    <name type="common">Toxic golden alga</name>
    <dbReference type="NCBI Taxonomy" id="97485"/>
    <lineage>
        <taxon>Eukaryota</taxon>
        <taxon>Haptista</taxon>
        <taxon>Haptophyta</taxon>
        <taxon>Prymnesiophyceae</taxon>
        <taxon>Prymnesiales</taxon>
        <taxon>Prymnesiaceae</taxon>
        <taxon>Prymnesium</taxon>
    </lineage>
</organism>
<dbReference type="Proteomes" id="UP001515480">
    <property type="component" value="Unassembled WGS sequence"/>
</dbReference>
<dbReference type="AlphaFoldDB" id="A0AB34JNX0"/>
<dbReference type="PANTHER" id="PTHR28348:SF1">
    <property type="entry name" value="UPF0193 PROTEIN EVG1"/>
    <property type="match status" value="1"/>
</dbReference>
<proteinExistence type="predicted"/>
<keyword evidence="2" id="KW-1185">Reference proteome</keyword>
<accession>A0AB34JNX0</accession>
<dbReference type="Pfam" id="PF05250">
    <property type="entry name" value="UPF0193"/>
    <property type="match status" value="1"/>
</dbReference>
<comment type="caution">
    <text evidence="1">The sequence shown here is derived from an EMBL/GenBank/DDBJ whole genome shotgun (WGS) entry which is preliminary data.</text>
</comment>
<gene>
    <name evidence="1" type="ORF">AB1Y20_018529</name>
</gene>
<dbReference type="EMBL" id="JBGBPQ010000005">
    <property type="protein sequence ID" value="KAL1523593.1"/>
    <property type="molecule type" value="Genomic_DNA"/>
</dbReference>
<evidence type="ECO:0000313" key="1">
    <source>
        <dbReference type="EMBL" id="KAL1523593.1"/>
    </source>
</evidence>
<name>A0AB34JNX0_PRYPA</name>
<dbReference type="InterPro" id="IPR007914">
    <property type="entry name" value="UPF0193"/>
</dbReference>